<evidence type="ECO:0008006" key="4">
    <source>
        <dbReference type="Google" id="ProtNLM"/>
    </source>
</evidence>
<dbReference type="RefSeq" id="WP_258846292.1">
    <property type="nucleotide sequence ID" value="NZ_JANUGX010000017.1"/>
</dbReference>
<keyword evidence="1" id="KW-0732">Signal</keyword>
<organism evidence="2 3">
    <name type="scientific">Massilia norwichensis</name>
    <dbReference type="NCBI Taxonomy" id="1442366"/>
    <lineage>
        <taxon>Bacteria</taxon>
        <taxon>Pseudomonadati</taxon>
        <taxon>Pseudomonadota</taxon>
        <taxon>Betaproteobacteria</taxon>
        <taxon>Burkholderiales</taxon>
        <taxon>Oxalobacteraceae</taxon>
        <taxon>Telluria group</taxon>
        <taxon>Massilia</taxon>
    </lineage>
</organism>
<dbReference type="Gene3D" id="3.40.190.10">
    <property type="entry name" value="Periplasmic binding protein-like II"/>
    <property type="match status" value="1"/>
</dbReference>
<comment type="caution">
    <text evidence="2">The sequence shown here is derived from an EMBL/GenBank/DDBJ whole genome shotgun (WGS) entry which is preliminary data.</text>
</comment>
<evidence type="ECO:0000313" key="3">
    <source>
        <dbReference type="Proteomes" id="UP001205560"/>
    </source>
</evidence>
<dbReference type="Proteomes" id="UP001205560">
    <property type="component" value="Unassembled WGS sequence"/>
</dbReference>
<feature type="signal peptide" evidence="1">
    <location>
        <begin position="1"/>
        <end position="26"/>
    </location>
</feature>
<dbReference type="EMBL" id="JANUGX010000017">
    <property type="protein sequence ID" value="MCS0590510.1"/>
    <property type="molecule type" value="Genomic_DNA"/>
</dbReference>
<accession>A0ABT2A8I1</accession>
<feature type="chain" id="PRO_5046781282" description="Phosphate ABC transporter substrate-binding protein" evidence="1">
    <location>
        <begin position="27"/>
        <end position="139"/>
    </location>
</feature>
<dbReference type="SUPFAM" id="SSF53850">
    <property type="entry name" value="Periplasmic binding protein-like II"/>
    <property type="match status" value="1"/>
</dbReference>
<keyword evidence="3" id="KW-1185">Reference proteome</keyword>
<reference evidence="2 3" key="1">
    <citation type="submission" date="2022-08" db="EMBL/GenBank/DDBJ databases">
        <title>Reclassification of Massilia species as members of the genera Telluria, Duganella, Pseudoduganella, Mokoshia gen. nov. and Zemynaea gen. nov. using orthogonal and non-orthogonal genome-based approaches.</title>
        <authorList>
            <person name="Bowman J.P."/>
        </authorList>
    </citation>
    <scope>NUCLEOTIDE SEQUENCE [LARGE SCALE GENOMIC DNA]</scope>
    <source>
        <strain evidence="2 3">LMG 28164</strain>
    </source>
</reference>
<sequence>MKALIKIAVLSSFAAAALASALPAMAEVVVVVNPKAAESSMSKEQVAQFFLGKSSSMTPVDQPESAPIRGEFYKKVTDKDASQVKALWSKLVFTGKATMPKEVGDSAAVKKAVAADPKAIGYIEKSAVDGSVKVIYTAP</sequence>
<evidence type="ECO:0000313" key="2">
    <source>
        <dbReference type="EMBL" id="MCS0590510.1"/>
    </source>
</evidence>
<gene>
    <name evidence="2" type="ORF">NX782_15050</name>
</gene>
<name>A0ABT2A8I1_9BURK</name>
<protein>
    <recommendedName>
        <fullName evidence="4">Phosphate ABC transporter substrate-binding protein</fullName>
    </recommendedName>
</protein>
<evidence type="ECO:0000256" key="1">
    <source>
        <dbReference type="SAM" id="SignalP"/>
    </source>
</evidence>
<proteinExistence type="predicted"/>